<feature type="transmembrane region" description="Helical" evidence="2">
    <location>
        <begin position="21"/>
        <end position="38"/>
    </location>
</feature>
<dbReference type="EMBL" id="QOIP01000009">
    <property type="protein sequence ID" value="RLU18627.1"/>
    <property type="molecule type" value="Genomic_DNA"/>
</dbReference>
<feature type="domain" description="DUF243" evidence="3">
    <location>
        <begin position="108"/>
        <end position="209"/>
    </location>
</feature>
<comment type="caution">
    <text evidence="4">The sequence shown here is derived from an EMBL/GenBank/DDBJ whole genome shotgun (WGS) entry which is preliminary data.</text>
</comment>
<evidence type="ECO:0000256" key="2">
    <source>
        <dbReference type="SAM" id="Phobius"/>
    </source>
</evidence>
<feature type="region of interest" description="Disordered" evidence="1">
    <location>
        <begin position="77"/>
        <end position="103"/>
    </location>
</feature>
<protein>
    <recommendedName>
        <fullName evidence="3">DUF243 domain-containing protein</fullName>
    </recommendedName>
</protein>
<dbReference type="PANTHER" id="PTHR31927">
    <property type="entry name" value="FI07246P-RELATED-RELATED"/>
    <property type="match status" value="1"/>
</dbReference>
<keyword evidence="2" id="KW-1133">Transmembrane helix</keyword>
<gene>
    <name evidence="4" type="ORF">DMN91_008984</name>
</gene>
<organism evidence="4">
    <name type="scientific">Ooceraea biroi</name>
    <name type="common">Clonal raider ant</name>
    <name type="synonym">Cerapachys biroi</name>
    <dbReference type="NCBI Taxonomy" id="2015173"/>
    <lineage>
        <taxon>Eukaryota</taxon>
        <taxon>Metazoa</taxon>
        <taxon>Ecdysozoa</taxon>
        <taxon>Arthropoda</taxon>
        <taxon>Hexapoda</taxon>
        <taxon>Insecta</taxon>
        <taxon>Pterygota</taxon>
        <taxon>Neoptera</taxon>
        <taxon>Endopterygota</taxon>
        <taxon>Hymenoptera</taxon>
        <taxon>Apocrita</taxon>
        <taxon>Aculeata</taxon>
        <taxon>Formicoidea</taxon>
        <taxon>Formicidae</taxon>
        <taxon>Dorylinae</taxon>
        <taxon>Ooceraea</taxon>
    </lineage>
</organism>
<reference evidence="4" key="1">
    <citation type="journal article" date="2018" name="Genome Res.">
        <title>The genomic architecture and molecular evolution of ant odorant receptors.</title>
        <authorList>
            <person name="McKenzie S.K."/>
            <person name="Kronauer D.J.C."/>
        </authorList>
    </citation>
    <scope>NUCLEOTIDE SEQUENCE [LARGE SCALE GENOMIC DNA]</scope>
    <source>
        <strain evidence="4">Clonal line C1</strain>
    </source>
</reference>
<dbReference type="Pfam" id="PF03103">
    <property type="entry name" value="DUF243"/>
    <property type="match status" value="1"/>
</dbReference>
<evidence type="ECO:0000256" key="1">
    <source>
        <dbReference type="SAM" id="MobiDB-lite"/>
    </source>
</evidence>
<evidence type="ECO:0000259" key="3">
    <source>
        <dbReference type="SMART" id="SM00690"/>
    </source>
</evidence>
<accession>A0A3L8DDT7</accession>
<sequence length="242" mass="26281">MMETLADHELVIIELRSLDRLLIKIAIIIIIIIRSNIMSDRYRISLFFPPQSPIFLIACSSIALVLAKPAPEPPVSSYFPPSGGGGGGGGGGSYGPPANSYGPPQQNPVIHKHVYVHVPPPEAPEYKPPKQYPQPQPPQKHYKIVFIKAPTPPTPTAPQLPPLPQPDEEKTLIYVLVKKPEEAPDVVLPTITPTQPSKPEVYFIRYKTQKEQGGGEYGPPGQQPGQPIDSYGAPPQGPSGPY</sequence>
<dbReference type="GO" id="GO:0062129">
    <property type="term" value="C:chitin-based extracellular matrix"/>
    <property type="evidence" value="ECO:0007669"/>
    <property type="project" value="TreeGrafter"/>
</dbReference>
<dbReference type="Proteomes" id="UP000279307">
    <property type="component" value="Chromosome 9"/>
</dbReference>
<keyword evidence="2" id="KW-0472">Membrane</keyword>
<name>A0A3L8DDT7_OOCBI</name>
<evidence type="ECO:0000313" key="4">
    <source>
        <dbReference type="EMBL" id="RLU18627.1"/>
    </source>
</evidence>
<dbReference type="SMART" id="SM00690">
    <property type="entry name" value="DM5"/>
    <property type="match status" value="1"/>
</dbReference>
<reference evidence="4" key="2">
    <citation type="submission" date="2018-07" db="EMBL/GenBank/DDBJ databases">
        <authorList>
            <person name="Mckenzie S.K."/>
            <person name="Kronauer D.J.C."/>
        </authorList>
    </citation>
    <scope>NUCLEOTIDE SEQUENCE</scope>
    <source>
        <strain evidence="4">Clonal line C1</strain>
    </source>
</reference>
<feature type="region of interest" description="Disordered" evidence="1">
    <location>
        <begin position="187"/>
        <end position="242"/>
    </location>
</feature>
<dbReference type="PANTHER" id="PTHR31927:SF13">
    <property type="entry name" value="TWEEDLEBETA"/>
    <property type="match status" value="1"/>
</dbReference>
<dbReference type="InterPro" id="IPR004145">
    <property type="entry name" value="DUF243"/>
</dbReference>
<dbReference type="GO" id="GO:0008010">
    <property type="term" value="F:structural constituent of chitin-based larval cuticle"/>
    <property type="evidence" value="ECO:0007669"/>
    <property type="project" value="TreeGrafter"/>
</dbReference>
<dbReference type="AlphaFoldDB" id="A0A3L8DDT7"/>
<feature type="compositionally biased region" description="Pro residues" evidence="1">
    <location>
        <begin position="150"/>
        <end position="165"/>
    </location>
</feature>
<feature type="compositionally biased region" description="Gly residues" evidence="1">
    <location>
        <begin position="82"/>
        <end position="94"/>
    </location>
</feature>
<keyword evidence="2" id="KW-0812">Transmembrane</keyword>
<dbReference type="OrthoDB" id="6376010at2759"/>
<proteinExistence type="predicted"/>
<dbReference type="GO" id="GO:0040003">
    <property type="term" value="P:chitin-based cuticle development"/>
    <property type="evidence" value="ECO:0007669"/>
    <property type="project" value="TreeGrafter"/>
</dbReference>
<feature type="region of interest" description="Disordered" evidence="1">
    <location>
        <begin position="149"/>
        <end position="168"/>
    </location>
</feature>